<evidence type="ECO:0000256" key="1">
    <source>
        <dbReference type="SAM" id="MobiDB-lite"/>
    </source>
</evidence>
<gene>
    <name evidence="2" type="ORF">BB347_18675</name>
    <name evidence="3" type="ORF">SAMN05421809_3723</name>
</gene>
<keyword evidence="2" id="KW-0614">Plasmid</keyword>
<feature type="region of interest" description="Disordered" evidence="1">
    <location>
        <begin position="78"/>
        <end position="97"/>
    </location>
</feature>
<dbReference type="Proteomes" id="UP000187321">
    <property type="component" value="Plasmid unnamed3"/>
</dbReference>
<evidence type="ECO:0008006" key="6">
    <source>
        <dbReference type="Google" id="ProtNLM"/>
    </source>
</evidence>
<dbReference type="OrthoDB" id="206521at2157"/>
<dbReference type="KEGG" id="hda:BB347_18675"/>
<proteinExistence type="predicted"/>
<accession>A0A1N7G4T7</accession>
<dbReference type="SUPFAM" id="SSF46785">
    <property type="entry name" value="Winged helix' DNA-binding domain"/>
    <property type="match status" value="1"/>
</dbReference>
<dbReference type="InterPro" id="IPR036390">
    <property type="entry name" value="WH_DNA-bd_sf"/>
</dbReference>
<dbReference type="Proteomes" id="UP000185687">
    <property type="component" value="Unassembled WGS sequence"/>
</dbReference>
<name>A0A1N7G4T7_9EURY</name>
<dbReference type="EMBL" id="FTNP01000009">
    <property type="protein sequence ID" value="SIS07582.1"/>
    <property type="molecule type" value="Genomic_DNA"/>
</dbReference>
<reference evidence="2 5" key="1">
    <citation type="submission" date="2017-01" db="EMBL/GenBank/DDBJ databases">
        <title>Complete genome sequence of Haloterrigena daqingensis type strain (JX313T).</title>
        <authorList>
            <person name="Shuang W."/>
        </authorList>
    </citation>
    <scope>NUCLEOTIDE SEQUENCE [LARGE SCALE GENOMIC DNA]</scope>
    <source>
        <strain evidence="5">JX313</strain>
        <strain evidence="2">JX313T</strain>
        <plasmid evidence="5">Plasmid unnamed3</plasmid>
        <plasmid evidence="2">unnamed3</plasmid>
    </source>
</reference>
<dbReference type="EMBL" id="CP019330">
    <property type="protein sequence ID" value="APX98731.1"/>
    <property type="molecule type" value="Genomic_DNA"/>
</dbReference>
<evidence type="ECO:0000313" key="3">
    <source>
        <dbReference type="EMBL" id="SIS07582.1"/>
    </source>
</evidence>
<geneLocation type="plasmid" evidence="2">
    <name>unnamed3</name>
</geneLocation>
<evidence type="ECO:0000313" key="5">
    <source>
        <dbReference type="Proteomes" id="UP000187321"/>
    </source>
</evidence>
<keyword evidence="4" id="KW-1185">Reference proteome</keyword>
<dbReference type="RefSeq" id="WP_076584208.1">
    <property type="nucleotide sequence ID" value="NZ_CP019330.1"/>
</dbReference>
<sequence>MSHKPGQKVTDSRILERVRECYANDETLPAGGVTAATVAEELPIVAMTTKRRLRALAEQGDLERDWGLTPHGKQLAYAPVENTETDQRLVADGGSNR</sequence>
<organism evidence="3 4">
    <name type="scientific">Natronorubrum daqingense</name>
    <dbReference type="NCBI Taxonomy" id="588898"/>
    <lineage>
        <taxon>Archaea</taxon>
        <taxon>Methanobacteriati</taxon>
        <taxon>Methanobacteriota</taxon>
        <taxon>Stenosarchaea group</taxon>
        <taxon>Halobacteria</taxon>
        <taxon>Halobacteriales</taxon>
        <taxon>Natrialbaceae</taxon>
        <taxon>Natronorubrum</taxon>
    </lineage>
</organism>
<evidence type="ECO:0000313" key="2">
    <source>
        <dbReference type="EMBL" id="APX98731.1"/>
    </source>
</evidence>
<reference evidence="3 4" key="2">
    <citation type="submission" date="2017-01" db="EMBL/GenBank/DDBJ databases">
        <authorList>
            <person name="Mah S.A."/>
            <person name="Swanson W.J."/>
            <person name="Moy G.W."/>
            <person name="Vacquier V.D."/>
        </authorList>
    </citation>
    <scope>NUCLEOTIDE SEQUENCE [LARGE SCALE GENOMIC DNA]</scope>
    <source>
        <strain evidence="3 4">CGMCC 1.8909</strain>
    </source>
</reference>
<dbReference type="GeneID" id="30958012"/>
<evidence type="ECO:0000313" key="4">
    <source>
        <dbReference type="Proteomes" id="UP000185687"/>
    </source>
</evidence>
<protein>
    <recommendedName>
        <fullName evidence="6">Transcriptional regulator</fullName>
    </recommendedName>
</protein>
<dbReference type="AlphaFoldDB" id="A0A1N7G4T7"/>